<evidence type="ECO:0000259" key="1">
    <source>
        <dbReference type="PROSITE" id="PS50191"/>
    </source>
</evidence>
<proteinExistence type="predicted"/>
<dbReference type="InterPro" id="IPR036865">
    <property type="entry name" value="CRAL-TRIO_dom_sf"/>
</dbReference>
<keyword evidence="3" id="KW-1185">Reference proteome</keyword>
<protein>
    <submittedName>
        <fullName evidence="2">Alpha-tocopherol transfer protein-like</fullName>
    </submittedName>
</protein>
<name>A0A1V9XH23_9ACAR</name>
<evidence type="ECO:0000313" key="3">
    <source>
        <dbReference type="Proteomes" id="UP000192247"/>
    </source>
</evidence>
<dbReference type="Pfam" id="PF00650">
    <property type="entry name" value="CRAL_TRIO"/>
    <property type="match status" value="1"/>
</dbReference>
<dbReference type="InterPro" id="IPR001251">
    <property type="entry name" value="CRAL-TRIO_dom"/>
</dbReference>
<dbReference type="PROSITE" id="PS50191">
    <property type="entry name" value="CRAL_TRIO"/>
    <property type="match status" value="1"/>
</dbReference>
<feature type="domain" description="CRAL-TRIO" evidence="1">
    <location>
        <begin position="1"/>
        <end position="68"/>
    </location>
</feature>
<reference evidence="2 3" key="1">
    <citation type="journal article" date="2017" name="Gigascience">
        <title>Draft genome of the honey bee ectoparasitic mite, Tropilaelaps mercedesae, is shaped by the parasitic life history.</title>
        <authorList>
            <person name="Dong X."/>
            <person name="Armstrong S.D."/>
            <person name="Xia D."/>
            <person name="Makepeace B.L."/>
            <person name="Darby A.C."/>
            <person name="Kadowaki T."/>
        </authorList>
    </citation>
    <scope>NUCLEOTIDE SEQUENCE [LARGE SCALE GENOMIC DNA]</scope>
    <source>
        <strain evidence="2">Wuxi-XJTLU</strain>
    </source>
</reference>
<dbReference type="Gene3D" id="3.40.525.10">
    <property type="entry name" value="CRAL-TRIO lipid binding domain"/>
    <property type="match status" value="1"/>
</dbReference>
<organism evidence="2 3">
    <name type="scientific">Tropilaelaps mercedesae</name>
    <dbReference type="NCBI Taxonomy" id="418985"/>
    <lineage>
        <taxon>Eukaryota</taxon>
        <taxon>Metazoa</taxon>
        <taxon>Ecdysozoa</taxon>
        <taxon>Arthropoda</taxon>
        <taxon>Chelicerata</taxon>
        <taxon>Arachnida</taxon>
        <taxon>Acari</taxon>
        <taxon>Parasitiformes</taxon>
        <taxon>Mesostigmata</taxon>
        <taxon>Gamasina</taxon>
        <taxon>Dermanyssoidea</taxon>
        <taxon>Laelapidae</taxon>
        <taxon>Tropilaelaps</taxon>
    </lineage>
</organism>
<sequence>MGESSCGALPIIIRGIHLVNEPVWYQVLMKMVAPFLTDGESVTQIHGSNLQSLHRMIDPSVLPREVGGLRGPIVLDMKVQEEFYDRDDEIFEASRFGFVNNKCKHDCSPSKTVETKGRLKDLPSASGNSASGCR</sequence>
<gene>
    <name evidence="2" type="ORF">BIW11_01237</name>
</gene>
<dbReference type="SUPFAM" id="SSF52087">
    <property type="entry name" value="CRAL/TRIO domain"/>
    <property type="match status" value="1"/>
</dbReference>
<dbReference type="STRING" id="418985.A0A1V9XH23"/>
<accession>A0A1V9XH23</accession>
<evidence type="ECO:0000313" key="2">
    <source>
        <dbReference type="EMBL" id="OQR72799.1"/>
    </source>
</evidence>
<dbReference type="EMBL" id="MNPL01011056">
    <property type="protein sequence ID" value="OQR72799.1"/>
    <property type="molecule type" value="Genomic_DNA"/>
</dbReference>
<comment type="caution">
    <text evidence="2">The sequence shown here is derived from an EMBL/GenBank/DDBJ whole genome shotgun (WGS) entry which is preliminary data.</text>
</comment>
<dbReference type="InParanoid" id="A0A1V9XH23"/>
<dbReference type="CDD" id="cd00170">
    <property type="entry name" value="SEC14"/>
    <property type="match status" value="1"/>
</dbReference>
<dbReference type="Proteomes" id="UP000192247">
    <property type="component" value="Unassembled WGS sequence"/>
</dbReference>
<dbReference type="OrthoDB" id="75724at2759"/>
<dbReference type="AlphaFoldDB" id="A0A1V9XH23"/>